<protein>
    <submittedName>
        <fullName evidence="1">Uncharacterized protein</fullName>
    </submittedName>
</protein>
<accession>A0A743P1U1</accession>
<comment type="caution">
    <text evidence="1">The sequence shown here is derived from an EMBL/GenBank/DDBJ whole genome shotgun (WGS) entry which is preliminary data.</text>
</comment>
<organism evidence="1">
    <name type="scientific">Salmonella enterica</name>
    <name type="common">Salmonella choleraesuis</name>
    <dbReference type="NCBI Taxonomy" id="28901"/>
    <lineage>
        <taxon>Bacteria</taxon>
        <taxon>Pseudomonadati</taxon>
        <taxon>Pseudomonadota</taxon>
        <taxon>Gammaproteobacteria</taxon>
        <taxon>Enterobacterales</taxon>
        <taxon>Enterobacteriaceae</taxon>
        <taxon>Salmonella</taxon>
    </lineage>
</organism>
<dbReference type="AlphaFoldDB" id="A0A743P1U1"/>
<gene>
    <name evidence="1" type="ORF">G9F27_000613</name>
</gene>
<sequence>MDGYDIFVWPDGSVLYRHEYDELTDRWRGDDFEILYVGTIEYNDFFDLWPDDPEGVPDDEYWPDND</sequence>
<evidence type="ECO:0000313" key="1">
    <source>
        <dbReference type="EMBL" id="HAF2126516.1"/>
    </source>
</evidence>
<name>A0A743P1U1_SALER</name>
<reference evidence="1" key="2">
    <citation type="submission" date="2020-02" db="EMBL/GenBank/DDBJ databases">
        <authorList>
            <consortium name="NCBI Pathogen Detection Project"/>
        </authorList>
    </citation>
    <scope>NUCLEOTIDE SEQUENCE</scope>
    <source>
        <strain evidence="1">MA.CK_00/00001968</strain>
    </source>
</reference>
<dbReference type="EMBL" id="DAAUQX010000003">
    <property type="protein sequence ID" value="HAF2126516.1"/>
    <property type="molecule type" value="Genomic_DNA"/>
</dbReference>
<reference evidence="1" key="1">
    <citation type="journal article" date="2018" name="Genome Biol.">
        <title>SKESA: strategic k-mer extension for scrupulous assemblies.</title>
        <authorList>
            <person name="Souvorov A."/>
            <person name="Agarwala R."/>
            <person name="Lipman D.J."/>
        </authorList>
    </citation>
    <scope>NUCLEOTIDE SEQUENCE</scope>
    <source>
        <strain evidence="1">MA.CK_00/00001968</strain>
    </source>
</reference>
<proteinExistence type="predicted"/>